<keyword evidence="2" id="KW-1185">Reference proteome</keyword>
<dbReference type="STRING" id="1903181.BTN85_2089"/>
<proteinExistence type="predicted"/>
<gene>
    <name evidence="1" type="ORF">BTN85_2089</name>
</gene>
<dbReference type="PANTHER" id="PTHR38813:SF1">
    <property type="entry name" value="TOXIN RELE1-RELATED"/>
    <property type="match status" value="1"/>
</dbReference>
<organism evidence="1 2">
    <name type="scientific">Methanohalarchaeum thermophilum</name>
    <dbReference type="NCBI Taxonomy" id="1903181"/>
    <lineage>
        <taxon>Archaea</taxon>
        <taxon>Methanobacteriati</taxon>
        <taxon>Methanobacteriota</taxon>
        <taxon>Methanonatronarchaeia</taxon>
        <taxon>Methanonatronarchaeales</taxon>
        <taxon>Methanonatronarchaeaceae</taxon>
        <taxon>Candidatus Methanohalarchaeum</taxon>
    </lineage>
</organism>
<name>A0A1Q6DSW6_METT1</name>
<dbReference type="InParanoid" id="A0A1Q6DSW6"/>
<accession>A0A1Q6DSW6</accession>
<dbReference type="SUPFAM" id="SSF143011">
    <property type="entry name" value="RelE-like"/>
    <property type="match status" value="1"/>
</dbReference>
<evidence type="ECO:0000313" key="1">
    <source>
        <dbReference type="EMBL" id="OKY77438.1"/>
    </source>
</evidence>
<comment type="caution">
    <text evidence="1">The sequence shown here is derived from an EMBL/GenBank/DDBJ whole genome shotgun (WGS) entry which is preliminary data.</text>
</comment>
<dbReference type="InterPro" id="IPR052747">
    <property type="entry name" value="TA_system_RelE_toxin"/>
</dbReference>
<dbReference type="Proteomes" id="UP000185744">
    <property type="component" value="Unassembled WGS sequence"/>
</dbReference>
<dbReference type="EMBL" id="MSDW01000002">
    <property type="protein sequence ID" value="OKY77438.1"/>
    <property type="molecule type" value="Genomic_DNA"/>
</dbReference>
<dbReference type="Gene3D" id="3.30.2310.20">
    <property type="entry name" value="RelE-like"/>
    <property type="match status" value="1"/>
</dbReference>
<evidence type="ECO:0000313" key="2">
    <source>
        <dbReference type="Proteomes" id="UP000185744"/>
    </source>
</evidence>
<dbReference type="AlphaFoldDB" id="A0A1Q6DSW6"/>
<dbReference type="InterPro" id="IPR035093">
    <property type="entry name" value="RelE/ParE_toxin_dom_sf"/>
</dbReference>
<dbReference type="PANTHER" id="PTHR38813">
    <property type="match status" value="1"/>
</dbReference>
<protein>
    <submittedName>
        <fullName evidence="1">Cytotoxic translational repressor of toxin-antitoxin stability system, RelE family</fullName>
    </submittedName>
</protein>
<reference evidence="1" key="1">
    <citation type="submission" date="2016-12" db="EMBL/GenBank/DDBJ databases">
        <title>Discovery of methanogenic haloarchaea.</title>
        <authorList>
            <person name="Sorokin D.Y."/>
            <person name="Makarova K.S."/>
            <person name="Abbas B."/>
            <person name="Ferrer M."/>
            <person name="Golyshin P.N."/>
        </authorList>
    </citation>
    <scope>NUCLEOTIDE SEQUENCE [LARGE SCALE GENOMIC DNA]</scope>
    <source>
        <strain evidence="1">HMET1</strain>
    </source>
</reference>
<sequence>MLYDILVSDEVNELVKDLDKKSARIIKDNLKKLNKHPYPGEGKGDKEKIKWKGKELYRLHIGRSWTAFYSINEEKKEIKVHKVMTIKRAHKEYGDI</sequence>